<gene>
    <name evidence="4" type="ORF">PACLA_8A089070</name>
</gene>
<keyword evidence="1" id="KW-0378">Hydrolase</keyword>
<accession>A0A7D9JYB5</accession>
<protein>
    <submittedName>
        <fullName evidence="4">Beta-galactosidase-1 2 isoform X1</fullName>
    </submittedName>
</protein>
<dbReference type="InterPro" id="IPR001944">
    <property type="entry name" value="Glycoside_Hdrlase_35"/>
</dbReference>
<sequence length="70" mass="8094">GWHKGVAFINGHNLGRYWKIGPQKTLYVPAPWLKEGKNTVLIFEQHPRSSIRTLQLTKEHRLGPTVEHEP</sequence>
<organism evidence="4 5">
    <name type="scientific">Paramuricea clavata</name>
    <name type="common">Red gorgonian</name>
    <name type="synonym">Violescent sea-whip</name>
    <dbReference type="NCBI Taxonomy" id="317549"/>
    <lineage>
        <taxon>Eukaryota</taxon>
        <taxon>Metazoa</taxon>
        <taxon>Cnidaria</taxon>
        <taxon>Anthozoa</taxon>
        <taxon>Octocorallia</taxon>
        <taxon>Malacalcyonacea</taxon>
        <taxon>Plexauridae</taxon>
        <taxon>Paramuricea</taxon>
    </lineage>
</organism>
<dbReference type="OrthoDB" id="1657402at2759"/>
<dbReference type="PANTHER" id="PTHR23421">
    <property type="entry name" value="BETA-GALACTOSIDASE RELATED"/>
    <property type="match status" value="1"/>
</dbReference>
<evidence type="ECO:0000259" key="3">
    <source>
        <dbReference type="Pfam" id="PF21467"/>
    </source>
</evidence>
<keyword evidence="5" id="KW-1185">Reference proteome</keyword>
<evidence type="ECO:0000256" key="1">
    <source>
        <dbReference type="ARBA" id="ARBA00022801"/>
    </source>
</evidence>
<dbReference type="InterPro" id="IPR008979">
    <property type="entry name" value="Galactose-bd-like_sf"/>
</dbReference>
<reference evidence="4" key="1">
    <citation type="submission" date="2020-04" db="EMBL/GenBank/DDBJ databases">
        <authorList>
            <person name="Alioto T."/>
            <person name="Alioto T."/>
            <person name="Gomez Garrido J."/>
        </authorList>
    </citation>
    <scope>NUCLEOTIDE SEQUENCE</scope>
    <source>
        <strain evidence="4">A484AB</strain>
    </source>
</reference>
<dbReference type="EMBL" id="CACRXK020023441">
    <property type="protein sequence ID" value="CAB4037765.1"/>
    <property type="molecule type" value="Genomic_DNA"/>
</dbReference>
<comment type="caution">
    <text evidence="4">The sequence shown here is derived from an EMBL/GenBank/DDBJ whole genome shotgun (WGS) entry which is preliminary data.</text>
</comment>
<proteinExistence type="predicted"/>
<dbReference type="SUPFAM" id="SSF49785">
    <property type="entry name" value="Galactose-binding domain-like"/>
    <property type="match status" value="1"/>
</dbReference>
<evidence type="ECO:0000256" key="2">
    <source>
        <dbReference type="ARBA" id="ARBA00023295"/>
    </source>
</evidence>
<dbReference type="GO" id="GO:0004553">
    <property type="term" value="F:hydrolase activity, hydrolyzing O-glycosyl compounds"/>
    <property type="evidence" value="ECO:0007669"/>
    <property type="project" value="InterPro"/>
</dbReference>
<evidence type="ECO:0000313" key="5">
    <source>
        <dbReference type="Proteomes" id="UP001152795"/>
    </source>
</evidence>
<dbReference type="Proteomes" id="UP001152795">
    <property type="component" value="Unassembled WGS sequence"/>
</dbReference>
<dbReference type="Gene3D" id="2.60.120.260">
    <property type="entry name" value="Galactose-binding domain-like"/>
    <property type="match status" value="1"/>
</dbReference>
<evidence type="ECO:0000313" key="4">
    <source>
        <dbReference type="EMBL" id="CAB4037765.1"/>
    </source>
</evidence>
<dbReference type="GO" id="GO:0005975">
    <property type="term" value="P:carbohydrate metabolic process"/>
    <property type="evidence" value="ECO:0007669"/>
    <property type="project" value="InterPro"/>
</dbReference>
<keyword evidence="2" id="KW-0326">Glycosidase</keyword>
<feature type="domain" description="Beta-galactosidase galactose-binding" evidence="3">
    <location>
        <begin position="1"/>
        <end position="38"/>
    </location>
</feature>
<feature type="non-terminal residue" evidence="4">
    <location>
        <position position="70"/>
    </location>
</feature>
<dbReference type="InterPro" id="IPR048913">
    <property type="entry name" value="BetaGal_gal-bd"/>
</dbReference>
<dbReference type="Pfam" id="PF21467">
    <property type="entry name" value="BetaGal_gal-bd"/>
    <property type="match status" value="1"/>
</dbReference>
<dbReference type="AlphaFoldDB" id="A0A7D9JYB5"/>
<name>A0A7D9JYB5_PARCT</name>